<evidence type="ECO:0000256" key="7">
    <source>
        <dbReference type="ARBA" id="ARBA00022793"/>
    </source>
</evidence>
<evidence type="ECO:0000256" key="5">
    <source>
        <dbReference type="ARBA" id="ARBA00021214"/>
    </source>
</evidence>
<dbReference type="AlphaFoldDB" id="A0A562ZKG5"/>
<keyword evidence="8" id="KW-0862">Zinc</keyword>
<dbReference type="Pfam" id="PF04909">
    <property type="entry name" value="Amidohydro_2"/>
    <property type="match status" value="1"/>
</dbReference>
<dbReference type="GO" id="GO:0016787">
    <property type="term" value="F:hydrolase activity"/>
    <property type="evidence" value="ECO:0007669"/>
    <property type="project" value="UniProtKB-KW"/>
</dbReference>
<evidence type="ECO:0000256" key="2">
    <source>
        <dbReference type="ARBA" id="ARBA00005871"/>
    </source>
</evidence>
<organism evidence="12 13">
    <name type="scientific">Caenimonas sedimenti</name>
    <dbReference type="NCBI Taxonomy" id="2596921"/>
    <lineage>
        <taxon>Bacteria</taxon>
        <taxon>Pseudomonadati</taxon>
        <taxon>Pseudomonadota</taxon>
        <taxon>Betaproteobacteria</taxon>
        <taxon>Burkholderiales</taxon>
        <taxon>Comamonadaceae</taxon>
        <taxon>Caenimonas</taxon>
    </lineage>
</organism>
<feature type="domain" description="Amidohydrolase-related" evidence="11">
    <location>
        <begin position="11"/>
        <end position="335"/>
    </location>
</feature>
<dbReference type="InterPro" id="IPR032465">
    <property type="entry name" value="ACMSD"/>
</dbReference>
<evidence type="ECO:0000256" key="9">
    <source>
        <dbReference type="ARBA" id="ARBA00023239"/>
    </source>
</evidence>
<dbReference type="GO" id="GO:0019748">
    <property type="term" value="P:secondary metabolic process"/>
    <property type="evidence" value="ECO:0007669"/>
    <property type="project" value="TreeGrafter"/>
</dbReference>
<dbReference type="EC" id="4.1.1.45" evidence="4"/>
<evidence type="ECO:0000256" key="4">
    <source>
        <dbReference type="ARBA" id="ARBA00012365"/>
    </source>
</evidence>
<dbReference type="RefSeq" id="WP_145895208.1">
    <property type="nucleotide sequence ID" value="NZ_VOBQ01000018.1"/>
</dbReference>
<comment type="subunit">
    <text evidence="3">Monomer.</text>
</comment>
<dbReference type="GO" id="GO:0005829">
    <property type="term" value="C:cytosol"/>
    <property type="evidence" value="ECO:0007669"/>
    <property type="project" value="TreeGrafter"/>
</dbReference>
<keyword evidence="7" id="KW-0210">Decarboxylase</keyword>
<comment type="pathway">
    <text evidence="1">Secondary metabolite metabolism; quinolate metabolism.</text>
</comment>
<dbReference type="PANTHER" id="PTHR21240:SF27">
    <property type="entry name" value="2-AMINO-3-CARBOXYMUCONATE-6-SEMIALDEHYDE DECARBOXYLASE"/>
    <property type="match status" value="1"/>
</dbReference>
<evidence type="ECO:0000256" key="1">
    <source>
        <dbReference type="ARBA" id="ARBA00005079"/>
    </source>
</evidence>
<reference evidence="12 13" key="1">
    <citation type="submission" date="2019-07" db="EMBL/GenBank/DDBJ databases">
        <title>Caenimonas sedimenti sp. nov., isolated from activated sludge.</title>
        <authorList>
            <person name="Xu J."/>
        </authorList>
    </citation>
    <scope>NUCLEOTIDE SEQUENCE [LARGE SCALE GENOMIC DNA]</scope>
    <source>
        <strain evidence="12 13">HX-9-20</strain>
    </source>
</reference>
<dbReference type="InterPro" id="IPR006680">
    <property type="entry name" value="Amidohydro-rel"/>
</dbReference>
<dbReference type="PANTHER" id="PTHR21240">
    <property type="entry name" value="2-AMINO-3-CARBOXYLMUCONATE-6-SEMIALDEHYDE DECARBOXYLASE"/>
    <property type="match status" value="1"/>
</dbReference>
<evidence type="ECO:0000313" key="12">
    <source>
        <dbReference type="EMBL" id="TWO68664.1"/>
    </source>
</evidence>
<protein>
    <recommendedName>
        <fullName evidence="5">2-amino-3-carboxymuconate-6-semialdehyde decarboxylase</fullName>
        <ecNumber evidence="4">4.1.1.45</ecNumber>
    </recommendedName>
    <alternativeName>
        <fullName evidence="10">Picolinate carboxylase</fullName>
    </alternativeName>
</protein>
<comment type="similarity">
    <text evidence="2">Belongs to the metallo-dependent hydrolases superfamily. ACMSD family.</text>
</comment>
<dbReference type="GO" id="GO:0046872">
    <property type="term" value="F:metal ion binding"/>
    <property type="evidence" value="ECO:0007669"/>
    <property type="project" value="UniProtKB-KW"/>
</dbReference>
<sequence>MAGQIKCACGIDVHAHVIPHDFPSYLGAKVPTDWPSMAPAHECHRNVMIAGKVYRTVSDKCWDTAKRLEDLPGMGLALQVVSPMPELLSYWMAPADAQPLLRYLNDQIAGMVDESNGRLAGLGAVPLQDVDLAIRELEYVIKTLGFPGVEVGSNINGAPIGAPQFDPFFEACEALGAAVFVHAIRPAGMDRLVGPAPLQQVLGYPGDVGLAAASVITGNLLVRRPKLRIAFSHGGGTLGLLLPRLQQGWGVFPALKDSVAEAPVDQARKLFYDTLVFDMPTLRFLADSFGSSQLMIGTDYPFNFHDRTPVERIEAAGFDEATVTALVQGNAERFLARQKDTVS</sequence>
<name>A0A562ZKG5_9BURK</name>
<evidence type="ECO:0000259" key="11">
    <source>
        <dbReference type="Pfam" id="PF04909"/>
    </source>
</evidence>
<dbReference type="InterPro" id="IPR032466">
    <property type="entry name" value="Metal_Hydrolase"/>
</dbReference>
<evidence type="ECO:0000256" key="8">
    <source>
        <dbReference type="ARBA" id="ARBA00022833"/>
    </source>
</evidence>
<evidence type="ECO:0000256" key="6">
    <source>
        <dbReference type="ARBA" id="ARBA00022723"/>
    </source>
</evidence>
<keyword evidence="9" id="KW-0456">Lyase</keyword>
<keyword evidence="13" id="KW-1185">Reference proteome</keyword>
<dbReference type="Gene3D" id="3.20.20.140">
    <property type="entry name" value="Metal-dependent hydrolases"/>
    <property type="match status" value="1"/>
</dbReference>
<dbReference type="SUPFAM" id="SSF51556">
    <property type="entry name" value="Metallo-dependent hydrolases"/>
    <property type="match status" value="1"/>
</dbReference>
<accession>A0A562ZKG5</accession>
<dbReference type="OrthoDB" id="8673173at2"/>
<dbReference type="Proteomes" id="UP000318199">
    <property type="component" value="Unassembled WGS sequence"/>
</dbReference>
<keyword evidence="12" id="KW-0378">Hydrolase</keyword>
<evidence type="ECO:0000313" key="13">
    <source>
        <dbReference type="Proteomes" id="UP000318199"/>
    </source>
</evidence>
<evidence type="ECO:0000256" key="3">
    <source>
        <dbReference type="ARBA" id="ARBA00011245"/>
    </source>
</evidence>
<gene>
    <name evidence="12" type="ORF">FN976_21910</name>
</gene>
<keyword evidence="6" id="KW-0479">Metal-binding</keyword>
<evidence type="ECO:0000256" key="10">
    <source>
        <dbReference type="ARBA" id="ARBA00031120"/>
    </source>
</evidence>
<comment type="caution">
    <text evidence="12">The sequence shown here is derived from an EMBL/GenBank/DDBJ whole genome shotgun (WGS) entry which is preliminary data.</text>
</comment>
<dbReference type="GO" id="GO:0001760">
    <property type="term" value="F:aminocarboxymuconate-semialdehyde decarboxylase activity"/>
    <property type="evidence" value="ECO:0007669"/>
    <property type="project" value="UniProtKB-EC"/>
</dbReference>
<proteinExistence type="inferred from homology"/>
<dbReference type="EMBL" id="VOBQ01000018">
    <property type="protein sequence ID" value="TWO68664.1"/>
    <property type="molecule type" value="Genomic_DNA"/>
</dbReference>